<gene>
    <name evidence="1" type="ORF">GLV84_09655</name>
</gene>
<reference evidence="1" key="1">
    <citation type="submission" date="2019-11" db="EMBL/GenBank/DDBJ databases">
        <title>Whole genome comparisons of Staphylococcus agnetis isolates from cattle and chickens.</title>
        <authorList>
            <person name="Rhoads D."/>
            <person name="Shwani A."/>
            <person name="Adkins P."/>
            <person name="Calcutt M."/>
            <person name="Middleton J."/>
        </authorList>
    </citation>
    <scope>NUCLEOTIDE SEQUENCE</scope>
    <source>
        <strain evidence="1">1387</strain>
    </source>
</reference>
<dbReference type="RefSeq" id="WP_167696601.1">
    <property type="nucleotide sequence ID" value="NZ_WMFL01000081.1"/>
</dbReference>
<protein>
    <submittedName>
        <fullName evidence="1">Uncharacterized protein</fullName>
    </submittedName>
</protein>
<organism evidence="1 2">
    <name type="scientific">Staphylococcus agnetis</name>
    <dbReference type="NCBI Taxonomy" id="985762"/>
    <lineage>
        <taxon>Bacteria</taxon>
        <taxon>Bacillati</taxon>
        <taxon>Bacillota</taxon>
        <taxon>Bacilli</taxon>
        <taxon>Bacillales</taxon>
        <taxon>Staphylococcaceae</taxon>
        <taxon>Staphylococcus</taxon>
    </lineage>
</organism>
<dbReference type="EMBL" id="WMFL01000081">
    <property type="protein sequence ID" value="NJI03091.1"/>
    <property type="molecule type" value="Genomic_DNA"/>
</dbReference>
<evidence type="ECO:0000313" key="1">
    <source>
        <dbReference type="EMBL" id="NJI03091.1"/>
    </source>
</evidence>
<name>A0AAW9YYZ9_9STAP</name>
<proteinExistence type="predicted"/>
<dbReference type="AlphaFoldDB" id="A0AAW9YYZ9"/>
<comment type="caution">
    <text evidence="1">The sequence shown here is derived from an EMBL/GenBank/DDBJ whole genome shotgun (WGS) entry which is preliminary data.</text>
</comment>
<sequence length="84" mass="9470">MAVRKGKGTRYEYVVYKGEEVVASGKKREIMKKLNISEGTFCTLLATKTIAREAESYRKGKRNGQMVAIKVDIDEIERELGVIS</sequence>
<evidence type="ECO:0000313" key="2">
    <source>
        <dbReference type="Proteomes" id="UP000646308"/>
    </source>
</evidence>
<dbReference type="Proteomes" id="UP000646308">
    <property type="component" value="Unassembled WGS sequence"/>
</dbReference>
<accession>A0AAW9YYZ9</accession>